<dbReference type="RefSeq" id="WP_284388374.1">
    <property type="nucleotide sequence ID" value="NZ_BSNK01000001.1"/>
</dbReference>
<dbReference type="Pfam" id="PF04402">
    <property type="entry name" value="SIMPL"/>
    <property type="match status" value="1"/>
</dbReference>
<dbReference type="PANTHER" id="PTHR34387:SF1">
    <property type="entry name" value="PERIPLASMIC IMMUNOGENIC PROTEIN"/>
    <property type="match status" value="1"/>
</dbReference>
<dbReference type="Gene3D" id="3.30.110.170">
    <property type="entry name" value="Protein of unknown function (DUF541), domain 1"/>
    <property type="match status" value="1"/>
</dbReference>
<evidence type="ECO:0000256" key="1">
    <source>
        <dbReference type="SAM" id="SignalP"/>
    </source>
</evidence>
<organism evidence="2 3">
    <name type="scientific">Algimonas ampicilliniresistens</name>
    <dbReference type="NCBI Taxonomy" id="1298735"/>
    <lineage>
        <taxon>Bacteria</taxon>
        <taxon>Pseudomonadati</taxon>
        <taxon>Pseudomonadota</taxon>
        <taxon>Alphaproteobacteria</taxon>
        <taxon>Maricaulales</taxon>
        <taxon>Robiginitomaculaceae</taxon>
        <taxon>Algimonas</taxon>
    </lineage>
</organism>
<dbReference type="InterPro" id="IPR052022">
    <property type="entry name" value="26kDa_periplasmic_antigen"/>
</dbReference>
<dbReference type="Gene3D" id="3.30.70.2970">
    <property type="entry name" value="Protein of unknown function (DUF541), domain 2"/>
    <property type="match status" value="1"/>
</dbReference>
<reference evidence="2" key="1">
    <citation type="journal article" date="2014" name="Int. J. Syst. Evol. Microbiol.">
        <title>Complete genome of a new Firmicutes species belonging to the dominant human colonic microbiota ('Ruminococcus bicirculans') reveals two chromosomes and a selective capacity to utilize plant glucans.</title>
        <authorList>
            <consortium name="NISC Comparative Sequencing Program"/>
            <person name="Wegmann U."/>
            <person name="Louis P."/>
            <person name="Goesmann A."/>
            <person name="Henrissat B."/>
            <person name="Duncan S.H."/>
            <person name="Flint H.J."/>
        </authorList>
    </citation>
    <scope>NUCLEOTIDE SEQUENCE</scope>
    <source>
        <strain evidence="2">NBRC 108219</strain>
    </source>
</reference>
<keyword evidence="3" id="KW-1185">Reference proteome</keyword>
<dbReference type="EMBL" id="BSNK01000001">
    <property type="protein sequence ID" value="GLQ23204.1"/>
    <property type="molecule type" value="Genomic_DNA"/>
</dbReference>
<feature type="signal peptide" evidence="1">
    <location>
        <begin position="1"/>
        <end position="22"/>
    </location>
</feature>
<dbReference type="InterPro" id="IPR007497">
    <property type="entry name" value="SIMPL/DUF541"/>
</dbReference>
<accession>A0ABQ5V8Y1</accession>
<name>A0ABQ5V8Y1_9PROT</name>
<sequence length="240" mass="25311">MSRFLPILLATSALAMPALAHAHSDASEMPGVIHVTASASADAVPDRASVSAGVQTEGKTAQEAMAKNSQLMRNVYATLEANGIPPKDISTSYLNLNPRYNYENRENGQPLLVGYQASNQITVSTRELDRTGPMIDALLQAGINNINNVQFTVSEPDAAQAQARAAAIAKAQMKARTMAQAANVRLGKLLSLSEGSAPGPIYNQVMNMGARMEAMDAAPPLAPGQREISATVTMSYAIAD</sequence>
<comment type="caution">
    <text evidence="2">The sequence shown here is derived from an EMBL/GenBank/DDBJ whole genome shotgun (WGS) entry which is preliminary data.</text>
</comment>
<evidence type="ECO:0000313" key="3">
    <source>
        <dbReference type="Proteomes" id="UP001161391"/>
    </source>
</evidence>
<evidence type="ECO:0000313" key="2">
    <source>
        <dbReference type="EMBL" id="GLQ23204.1"/>
    </source>
</evidence>
<dbReference type="PANTHER" id="PTHR34387">
    <property type="entry name" value="SLR1258 PROTEIN"/>
    <property type="match status" value="1"/>
</dbReference>
<protein>
    <submittedName>
        <fullName evidence="2">SIMPL domain-containing protein</fullName>
    </submittedName>
</protein>
<keyword evidence="1" id="KW-0732">Signal</keyword>
<dbReference type="Proteomes" id="UP001161391">
    <property type="component" value="Unassembled WGS sequence"/>
</dbReference>
<proteinExistence type="predicted"/>
<reference evidence="2" key="2">
    <citation type="submission" date="2023-01" db="EMBL/GenBank/DDBJ databases">
        <title>Draft genome sequence of Algimonas ampicilliniresistens strain NBRC 108219.</title>
        <authorList>
            <person name="Sun Q."/>
            <person name="Mori K."/>
        </authorList>
    </citation>
    <scope>NUCLEOTIDE SEQUENCE</scope>
    <source>
        <strain evidence="2">NBRC 108219</strain>
    </source>
</reference>
<gene>
    <name evidence="2" type="primary">bp26</name>
    <name evidence="2" type="ORF">GCM10007853_10780</name>
</gene>
<feature type="chain" id="PRO_5045985394" evidence="1">
    <location>
        <begin position="23"/>
        <end position="240"/>
    </location>
</feature>